<name>A0A939IY90_9CORY</name>
<dbReference type="Gene3D" id="1.10.10.1320">
    <property type="entry name" value="Anti-sigma factor, zinc-finger domain"/>
    <property type="match status" value="1"/>
</dbReference>
<gene>
    <name evidence="4" type="ORF">JZY06_09660</name>
</gene>
<dbReference type="Proteomes" id="UP000664332">
    <property type="component" value="Unassembled WGS sequence"/>
</dbReference>
<dbReference type="AlphaFoldDB" id="A0A939IY90"/>
<evidence type="ECO:0000313" key="5">
    <source>
        <dbReference type="Proteomes" id="UP000664332"/>
    </source>
</evidence>
<evidence type="ECO:0000256" key="3">
    <source>
        <dbReference type="SAM" id="MobiDB-lite"/>
    </source>
</evidence>
<comment type="caution">
    <text evidence="4">The sequence shown here is derived from an EMBL/GenBank/DDBJ whole genome shotgun (WGS) entry which is preliminary data.</text>
</comment>
<dbReference type="InterPro" id="IPR041916">
    <property type="entry name" value="Anti_sigma_zinc_sf"/>
</dbReference>
<feature type="region of interest" description="Disordered" evidence="3">
    <location>
        <begin position="1"/>
        <end position="20"/>
    </location>
</feature>
<organism evidence="4 5">
    <name type="scientific">Corynebacterium mendelii</name>
    <dbReference type="NCBI Taxonomy" id="2765362"/>
    <lineage>
        <taxon>Bacteria</taxon>
        <taxon>Bacillati</taxon>
        <taxon>Actinomycetota</taxon>
        <taxon>Actinomycetes</taxon>
        <taxon>Mycobacteriales</taxon>
        <taxon>Corynebacteriaceae</taxon>
        <taxon>Corynebacterium</taxon>
    </lineage>
</organism>
<dbReference type="RefSeq" id="WP_207279330.1">
    <property type="nucleotide sequence ID" value="NZ_JAFLEQ010000016.1"/>
</dbReference>
<keyword evidence="2" id="KW-0804">Transcription</keyword>
<dbReference type="EMBL" id="JAFLEQ010000016">
    <property type="protein sequence ID" value="MBN9644873.1"/>
    <property type="molecule type" value="Genomic_DNA"/>
</dbReference>
<accession>A0A939IY90</accession>
<evidence type="ECO:0000313" key="4">
    <source>
        <dbReference type="EMBL" id="MBN9644873.1"/>
    </source>
</evidence>
<reference evidence="4" key="1">
    <citation type="submission" date="2021-03" db="EMBL/GenBank/DDBJ databases">
        <authorList>
            <person name="Sun Q."/>
        </authorList>
    </citation>
    <scope>NUCLEOTIDE SEQUENCE</scope>
    <source>
        <strain evidence="4">CCM 8862</strain>
    </source>
</reference>
<protein>
    <submittedName>
        <fullName evidence="4">Anti-sigma factor</fullName>
    </submittedName>
</protein>
<keyword evidence="1" id="KW-0805">Transcription regulation</keyword>
<proteinExistence type="predicted"/>
<evidence type="ECO:0000256" key="2">
    <source>
        <dbReference type="ARBA" id="ARBA00023163"/>
    </source>
</evidence>
<keyword evidence="5" id="KW-1185">Reference proteome</keyword>
<sequence length="124" mass="13929">MSQTHQTPKARRPRKFASQEHLSAEAVASFVDGELTPAATHRAKVHMVHCTECRGEVDRQRFAADRLRSDSEDIQAPSELVQKLTRIAVSCPAGPGAEDLDREPEGFLGKVDYLYRAVRRTRTR</sequence>
<evidence type="ECO:0000256" key="1">
    <source>
        <dbReference type="ARBA" id="ARBA00023015"/>
    </source>
</evidence>